<feature type="non-terminal residue" evidence="2">
    <location>
        <position position="1"/>
    </location>
</feature>
<evidence type="ECO:0000313" key="3">
    <source>
        <dbReference type="Proteomes" id="UP001189429"/>
    </source>
</evidence>
<name>A0ABN9U384_9DINO</name>
<gene>
    <name evidence="2" type="ORF">PCOR1329_LOCUS44692</name>
</gene>
<protein>
    <submittedName>
        <fullName evidence="2">Uncharacterized protein</fullName>
    </submittedName>
</protein>
<accession>A0ABN9U384</accession>
<sequence length="570" mass="59277">PSCSSCLLNFVTFIVLDISMRLPLSQKTHVLDPRPFGQVPIVRARSLLDSRSKSSSSPSHSSSAASRLCVAPSPSALVFEVTLHDNLVVDRDQPVQYVQENPKKSGGKSYERYERYKVARTIGQAFDLDAVRGDIFYDHKHGFLKLLPKEAGSAPDGAARAAAAAASGASARAAASGGGTGAAADAAATGAAASGGGTGAAAGARASGGGTGAAASGGGSGAAAGAAASGAAVRAASGAAASAAVSALSSGGAPPLAGAAAAGGRCLPRAAVSCPACPTLVCPAVAAEAPRAAPEGRAEAPRSCPACAACEQPAEPERAAQSLGDVRYGDEVPGHVATAAAVRGRDLHILADGSALFVEEVPAAELEDFVGRAGAADARVMPVMRTGARREVTWAVVAARVREEDFERDWLVTGPRTTFWCIEFIDNEGMGIDGHHDRFRAVAKLEPTQWCVQEHFQCTQYIRLLLLSDQCDGTNLQACEAIFRRMQTIEYSYLEKVREREGAYESGKLSIEELTHFAGSTRISSSLMVCPDWLEFVRKEVEREAALAKNLRKAREEKEALKKGKKDGQG</sequence>
<feature type="coiled-coil region" evidence="1">
    <location>
        <begin position="534"/>
        <end position="564"/>
    </location>
</feature>
<evidence type="ECO:0000256" key="1">
    <source>
        <dbReference type="SAM" id="Coils"/>
    </source>
</evidence>
<reference evidence="2" key="1">
    <citation type="submission" date="2023-10" db="EMBL/GenBank/DDBJ databases">
        <authorList>
            <person name="Chen Y."/>
            <person name="Shah S."/>
            <person name="Dougan E. K."/>
            <person name="Thang M."/>
            <person name="Chan C."/>
        </authorList>
    </citation>
    <scope>NUCLEOTIDE SEQUENCE [LARGE SCALE GENOMIC DNA]</scope>
</reference>
<comment type="caution">
    <text evidence="2">The sequence shown here is derived from an EMBL/GenBank/DDBJ whole genome shotgun (WGS) entry which is preliminary data.</text>
</comment>
<proteinExistence type="predicted"/>
<keyword evidence="1" id="KW-0175">Coiled coil</keyword>
<evidence type="ECO:0000313" key="2">
    <source>
        <dbReference type="EMBL" id="CAK0853098.1"/>
    </source>
</evidence>
<dbReference type="Proteomes" id="UP001189429">
    <property type="component" value="Unassembled WGS sequence"/>
</dbReference>
<organism evidence="2 3">
    <name type="scientific">Prorocentrum cordatum</name>
    <dbReference type="NCBI Taxonomy" id="2364126"/>
    <lineage>
        <taxon>Eukaryota</taxon>
        <taxon>Sar</taxon>
        <taxon>Alveolata</taxon>
        <taxon>Dinophyceae</taxon>
        <taxon>Prorocentrales</taxon>
        <taxon>Prorocentraceae</taxon>
        <taxon>Prorocentrum</taxon>
    </lineage>
</organism>
<keyword evidence="3" id="KW-1185">Reference proteome</keyword>
<dbReference type="EMBL" id="CAUYUJ010015372">
    <property type="protein sequence ID" value="CAK0853098.1"/>
    <property type="molecule type" value="Genomic_DNA"/>
</dbReference>